<organism evidence="5 6">
    <name type="scientific">Xenoophorus captivus</name>
    <dbReference type="NCBI Taxonomy" id="1517983"/>
    <lineage>
        <taxon>Eukaryota</taxon>
        <taxon>Metazoa</taxon>
        <taxon>Chordata</taxon>
        <taxon>Craniata</taxon>
        <taxon>Vertebrata</taxon>
        <taxon>Euteleostomi</taxon>
        <taxon>Actinopterygii</taxon>
        <taxon>Neopterygii</taxon>
        <taxon>Teleostei</taxon>
        <taxon>Neoteleostei</taxon>
        <taxon>Acanthomorphata</taxon>
        <taxon>Ovalentaria</taxon>
        <taxon>Atherinomorphae</taxon>
        <taxon>Cyprinodontiformes</taxon>
        <taxon>Goodeidae</taxon>
        <taxon>Xenoophorus</taxon>
    </lineage>
</organism>
<feature type="compositionally biased region" description="Low complexity" evidence="2">
    <location>
        <begin position="209"/>
        <end position="222"/>
    </location>
</feature>
<dbReference type="InterPro" id="IPR017857">
    <property type="entry name" value="Coagulation_fac-like_Gla_dom"/>
</dbReference>
<evidence type="ECO:0000256" key="3">
    <source>
        <dbReference type="SAM" id="Phobius"/>
    </source>
</evidence>
<sequence length="222" mass="24200">MRQSEARSCSRVGQVFSLMAGLPALWIVVLSLLQTGQCFVHYQQAPGGPVFLAGQSAASFMSRALLYNQWDFEMVVQGNLERECQEELCSYEEAREVFENDVDTNNFWNNYVKNQENITKVDVSGLVAGIMAIVVTAVIVTVLGVYCCKNKKKPESRLGRAPVRMAEDGRRVPESVPLSAVVIPPPPLPSYNEALNSSGQHDAPPPPYSGGAPSEPAEPGDN</sequence>
<proteinExistence type="predicted"/>
<protein>
    <recommendedName>
        <fullName evidence="4">Gla domain-containing protein</fullName>
    </recommendedName>
</protein>
<dbReference type="PRINTS" id="PR00001">
    <property type="entry name" value="GLABLOOD"/>
</dbReference>
<name>A0ABV0R3G9_9TELE</name>
<keyword evidence="3" id="KW-1133">Transmembrane helix</keyword>
<dbReference type="InterPro" id="IPR050442">
    <property type="entry name" value="Peptidase_S1_coag_factors"/>
</dbReference>
<keyword evidence="1" id="KW-1015">Disulfide bond</keyword>
<feature type="transmembrane region" description="Helical" evidence="3">
    <location>
        <begin position="12"/>
        <end position="33"/>
    </location>
</feature>
<evidence type="ECO:0000313" key="6">
    <source>
        <dbReference type="Proteomes" id="UP001434883"/>
    </source>
</evidence>
<evidence type="ECO:0000313" key="5">
    <source>
        <dbReference type="EMBL" id="MEQ2202683.1"/>
    </source>
</evidence>
<keyword evidence="3" id="KW-0812">Transmembrane</keyword>
<accession>A0ABV0R3G9</accession>
<dbReference type="PANTHER" id="PTHR24278:SF38">
    <property type="entry name" value="TRANSMEMBRANE GAMMA-CARBOXYGLUTAMIC ACID PROTEIN 4"/>
    <property type="match status" value="1"/>
</dbReference>
<dbReference type="PANTHER" id="PTHR24278">
    <property type="entry name" value="COAGULATION FACTOR"/>
    <property type="match status" value="1"/>
</dbReference>
<reference evidence="5 6" key="1">
    <citation type="submission" date="2021-06" db="EMBL/GenBank/DDBJ databases">
        <authorList>
            <person name="Palmer J.M."/>
        </authorList>
    </citation>
    <scope>NUCLEOTIDE SEQUENCE [LARGE SCALE GENOMIC DNA]</scope>
    <source>
        <strain evidence="5 6">XC_2019</strain>
        <tissue evidence="5">Muscle</tissue>
    </source>
</reference>
<dbReference type="SUPFAM" id="SSF57630">
    <property type="entry name" value="GLA-domain"/>
    <property type="match status" value="1"/>
</dbReference>
<dbReference type="PROSITE" id="PS00011">
    <property type="entry name" value="GLA_1"/>
    <property type="match status" value="1"/>
</dbReference>
<dbReference type="InterPro" id="IPR035972">
    <property type="entry name" value="GLA-like_dom_SF"/>
</dbReference>
<dbReference type="Proteomes" id="UP001434883">
    <property type="component" value="Unassembled WGS sequence"/>
</dbReference>
<dbReference type="Gene3D" id="4.10.740.10">
    <property type="entry name" value="Coagulation Factor IX"/>
    <property type="match status" value="1"/>
</dbReference>
<comment type="caution">
    <text evidence="5">The sequence shown here is derived from an EMBL/GenBank/DDBJ whole genome shotgun (WGS) entry which is preliminary data.</text>
</comment>
<keyword evidence="6" id="KW-1185">Reference proteome</keyword>
<evidence type="ECO:0000256" key="2">
    <source>
        <dbReference type="SAM" id="MobiDB-lite"/>
    </source>
</evidence>
<feature type="domain" description="Gla" evidence="4">
    <location>
        <begin position="67"/>
        <end position="113"/>
    </location>
</feature>
<keyword evidence="3" id="KW-0472">Membrane</keyword>
<dbReference type="EMBL" id="JAHRIN010033866">
    <property type="protein sequence ID" value="MEQ2202683.1"/>
    <property type="molecule type" value="Genomic_DNA"/>
</dbReference>
<gene>
    <name evidence="5" type="ORF">XENOCAPTIV_012168</name>
</gene>
<feature type="region of interest" description="Disordered" evidence="2">
    <location>
        <begin position="189"/>
        <end position="222"/>
    </location>
</feature>
<dbReference type="Pfam" id="PF00594">
    <property type="entry name" value="Gla"/>
    <property type="match status" value="1"/>
</dbReference>
<evidence type="ECO:0000256" key="1">
    <source>
        <dbReference type="ARBA" id="ARBA00023157"/>
    </source>
</evidence>
<feature type="transmembrane region" description="Helical" evidence="3">
    <location>
        <begin position="126"/>
        <end position="148"/>
    </location>
</feature>
<evidence type="ECO:0000259" key="4">
    <source>
        <dbReference type="PROSITE" id="PS50998"/>
    </source>
</evidence>
<dbReference type="PROSITE" id="PS50998">
    <property type="entry name" value="GLA_2"/>
    <property type="match status" value="1"/>
</dbReference>
<dbReference type="SMART" id="SM00069">
    <property type="entry name" value="GLA"/>
    <property type="match status" value="1"/>
</dbReference>
<dbReference type="InterPro" id="IPR000294">
    <property type="entry name" value="GLA_domain"/>
</dbReference>